<feature type="transmembrane region" description="Helical" evidence="11">
    <location>
        <begin position="49"/>
        <end position="69"/>
    </location>
</feature>
<feature type="domain" description="Connexin N-terminal" evidence="12">
    <location>
        <begin position="15"/>
        <end position="48"/>
    </location>
</feature>
<keyword evidence="8 11" id="KW-0472">Membrane</keyword>
<feature type="domain" description="Connexin cysteine-rich" evidence="13">
    <location>
        <begin position="117"/>
        <end position="183"/>
    </location>
</feature>
<dbReference type="InterPro" id="IPR000500">
    <property type="entry name" value="Connexin"/>
</dbReference>
<evidence type="ECO:0000256" key="8">
    <source>
        <dbReference type="ARBA" id="ARBA00023136"/>
    </source>
</evidence>
<dbReference type="GO" id="GO:0005922">
    <property type="term" value="C:connexin complex"/>
    <property type="evidence" value="ECO:0007669"/>
    <property type="project" value="InterPro"/>
</dbReference>
<evidence type="ECO:0000313" key="15">
    <source>
        <dbReference type="Proteomes" id="UP000694569"/>
    </source>
</evidence>
<keyword evidence="6" id="KW-0965">Cell junction</keyword>
<evidence type="ECO:0000256" key="7">
    <source>
        <dbReference type="ARBA" id="ARBA00022989"/>
    </source>
</evidence>
<dbReference type="SMART" id="SM01089">
    <property type="entry name" value="Connexin_CCC"/>
    <property type="match status" value="1"/>
</dbReference>
<dbReference type="PANTHER" id="PTHR11984:SF3">
    <property type="entry name" value="GAP JUNCTION DELTA-4 PROTEIN"/>
    <property type="match status" value="1"/>
</dbReference>
<reference evidence="14" key="1">
    <citation type="submission" date="2025-08" db="UniProtKB">
        <authorList>
            <consortium name="Ensembl"/>
        </authorList>
    </citation>
    <scope>IDENTIFICATION</scope>
</reference>
<comment type="similarity">
    <text evidence="9">Belongs to the connexin family.</text>
</comment>
<feature type="transmembrane region" description="Helical" evidence="11">
    <location>
        <begin position="163"/>
        <end position="185"/>
    </location>
</feature>
<dbReference type="Ensembl" id="ENSLLET00000017772.1">
    <property type="protein sequence ID" value="ENSLLEP00000017121.1"/>
    <property type="gene ID" value="ENSLLEG00000010887.1"/>
</dbReference>
<keyword evidence="5 9" id="KW-0303">Gap junction</keyword>
<dbReference type="PROSITE" id="PS00408">
    <property type="entry name" value="CONNEXINS_2"/>
    <property type="match status" value="1"/>
</dbReference>
<evidence type="ECO:0000259" key="13">
    <source>
        <dbReference type="SMART" id="SM01089"/>
    </source>
</evidence>
<dbReference type="Proteomes" id="UP000694569">
    <property type="component" value="Unplaced"/>
</dbReference>
<comment type="subunit">
    <text evidence="9">A connexon is composed of a hexamer of connexins.</text>
</comment>
<organism evidence="14 15">
    <name type="scientific">Leptobrachium leishanense</name>
    <name type="common">Leishan spiny toad</name>
    <dbReference type="NCBI Taxonomy" id="445787"/>
    <lineage>
        <taxon>Eukaryota</taxon>
        <taxon>Metazoa</taxon>
        <taxon>Chordata</taxon>
        <taxon>Craniata</taxon>
        <taxon>Vertebrata</taxon>
        <taxon>Euteleostomi</taxon>
        <taxon>Amphibia</taxon>
        <taxon>Batrachia</taxon>
        <taxon>Anura</taxon>
        <taxon>Pelobatoidea</taxon>
        <taxon>Megophryidae</taxon>
        <taxon>Leptobrachium</taxon>
    </lineage>
</organism>
<evidence type="ECO:0000256" key="6">
    <source>
        <dbReference type="ARBA" id="ARBA00022949"/>
    </source>
</evidence>
<dbReference type="OrthoDB" id="9943496at2759"/>
<dbReference type="PROSITE" id="PS00407">
    <property type="entry name" value="CONNEXINS_1"/>
    <property type="match status" value="1"/>
</dbReference>
<dbReference type="PRINTS" id="PR00206">
    <property type="entry name" value="CONNEXIN"/>
</dbReference>
<reference evidence="14" key="2">
    <citation type="submission" date="2025-09" db="UniProtKB">
        <authorList>
            <consortium name="Ensembl"/>
        </authorList>
    </citation>
    <scope>IDENTIFICATION</scope>
</reference>
<feature type="transmembrane region" description="Helical" evidence="11">
    <location>
        <begin position="107"/>
        <end position="128"/>
    </location>
</feature>
<dbReference type="AlphaFoldDB" id="A0A8C5PDX0"/>
<keyword evidence="3" id="KW-1003">Cell membrane</keyword>
<protein>
    <recommendedName>
        <fullName evidence="9">Gap junction protein</fullName>
    </recommendedName>
</protein>
<dbReference type="Pfam" id="PF00029">
    <property type="entry name" value="Connexin"/>
    <property type="match status" value="1"/>
</dbReference>
<accession>A0A8C5PDX0</accession>
<keyword evidence="4 9" id="KW-0812">Transmembrane</keyword>
<keyword evidence="7 11" id="KW-1133">Transmembrane helix</keyword>
<feature type="region of interest" description="Disordered" evidence="10">
    <location>
        <begin position="233"/>
        <end position="341"/>
    </location>
</feature>
<feature type="compositionally biased region" description="Polar residues" evidence="10">
    <location>
        <begin position="321"/>
        <end position="335"/>
    </location>
</feature>
<evidence type="ECO:0000256" key="5">
    <source>
        <dbReference type="ARBA" id="ARBA00022868"/>
    </source>
</evidence>
<dbReference type="InterPro" id="IPR013092">
    <property type="entry name" value="Connexin_N"/>
</dbReference>
<dbReference type="Gene3D" id="1.20.1440.80">
    <property type="entry name" value="Gap junction channel protein cysteine-rich domain"/>
    <property type="match status" value="1"/>
</dbReference>
<dbReference type="InterPro" id="IPR038359">
    <property type="entry name" value="Connexin_N_sf"/>
</dbReference>
<dbReference type="PANTHER" id="PTHR11984">
    <property type="entry name" value="CONNEXIN"/>
    <property type="match status" value="1"/>
</dbReference>
<dbReference type="GO" id="GO:0007267">
    <property type="term" value="P:cell-cell signaling"/>
    <property type="evidence" value="ECO:0007669"/>
    <property type="project" value="TreeGrafter"/>
</dbReference>
<dbReference type="GeneTree" id="ENSGT01150000286949"/>
<dbReference type="InterPro" id="IPR017990">
    <property type="entry name" value="Connexin_CS"/>
</dbReference>
<evidence type="ECO:0000256" key="1">
    <source>
        <dbReference type="ARBA" id="ARBA00004610"/>
    </source>
</evidence>
<evidence type="ECO:0000256" key="2">
    <source>
        <dbReference type="ARBA" id="ARBA00004651"/>
    </source>
</evidence>
<dbReference type="InterPro" id="IPR019570">
    <property type="entry name" value="Connexin_CCC"/>
</dbReference>
<feature type="compositionally biased region" description="Polar residues" evidence="10">
    <location>
        <begin position="274"/>
        <end position="294"/>
    </location>
</feature>
<evidence type="ECO:0000256" key="3">
    <source>
        <dbReference type="ARBA" id="ARBA00022475"/>
    </source>
</evidence>
<evidence type="ECO:0000256" key="9">
    <source>
        <dbReference type="RuleBase" id="RU000630"/>
    </source>
</evidence>
<comment type="subcellular location">
    <subcellularLocation>
        <location evidence="1">Cell junction</location>
        <location evidence="1">Gap junction</location>
    </subcellularLocation>
    <subcellularLocation>
        <location evidence="2 9">Cell membrane</location>
        <topology evidence="2 9">Multi-pass membrane protein</topology>
    </subcellularLocation>
</comment>
<keyword evidence="15" id="KW-1185">Reference proteome</keyword>
<evidence type="ECO:0000259" key="12">
    <source>
        <dbReference type="SMART" id="SM00037"/>
    </source>
</evidence>
<evidence type="ECO:0000313" key="14">
    <source>
        <dbReference type="Ensembl" id="ENSLLEP00000017121.1"/>
    </source>
</evidence>
<dbReference type="SMART" id="SM00037">
    <property type="entry name" value="CNX"/>
    <property type="match status" value="1"/>
</dbReference>
<evidence type="ECO:0000256" key="10">
    <source>
        <dbReference type="SAM" id="MobiDB-lite"/>
    </source>
</evidence>
<dbReference type="GO" id="GO:0005243">
    <property type="term" value="F:gap junction channel activity"/>
    <property type="evidence" value="ECO:0007669"/>
    <property type="project" value="TreeGrafter"/>
</dbReference>
<evidence type="ECO:0000256" key="11">
    <source>
        <dbReference type="SAM" id="Phobius"/>
    </source>
</evidence>
<name>A0A8C5PDX0_9ANUR</name>
<evidence type="ECO:0000256" key="4">
    <source>
        <dbReference type="ARBA" id="ARBA00022692"/>
    </source>
</evidence>
<comment type="function">
    <text evidence="9">One gap junction consists of a cluster of closely packed pairs of transmembrane channels, the connexons, through which materials of low MW diffuse from one cell to a neighboring cell.</text>
</comment>
<sequence>MVLLRMVMAVFAGYPLYQDEQERFVCNTLQPGCANVCYDIFSPVSYMRYWLIQTVIVFLPYAFFCVHVLNKAGKHMTISNDHYRKEDPPYYHAAGLHMEIPDVSSAYLVHLLLRTLIEAGFCTGQYFLYGILVPKRFSCSESPCTSSVDCYISRPTEKSLMMIFIWATGAISLILSMVDLILVLHRKRQSETFRRELLLLENDSMKGGCCSNTPPNSKPPETPEQIIPYPDCPSSDLQKISGHPKVDSHSLPSCEEETASFQTENSHQDMGKPNVNTNSNKTCSWQVSITSPDGGTNRGEHHSIIQRQPRYKKEECGDSNMPESTQSEKNAASKPTKSEWV</sequence>
<proteinExistence type="inferred from homology"/>
<gene>
    <name evidence="14" type="primary">GJD4</name>
</gene>